<dbReference type="Proteomes" id="UP001597534">
    <property type="component" value="Unassembled WGS sequence"/>
</dbReference>
<comment type="caution">
    <text evidence="1">The sequence shown here is derived from an EMBL/GenBank/DDBJ whole genome shotgun (WGS) entry which is preliminary data.</text>
</comment>
<protein>
    <recommendedName>
        <fullName evidence="3">Glycosyltransferase</fullName>
    </recommendedName>
</protein>
<gene>
    <name evidence="1" type="ORF">ACFS5J_12530</name>
</gene>
<evidence type="ECO:0000313" key="2">
    <source>
        <dbReference type="Proteomes" id="UP001597534"/>
    </source>
</evidence>
<proteinExistence type="predicted"/>
<evidence type="ECO:0000313" key="1">
    <source>
        <dbReference type="EMBL" id="MFD2892838.1"/>
    </source>
</evidence>
<dbReference type="EMBL" id="JBHUPC010000020">
    <property type="protein sequence ID" value="MFD2892838.1"/>
    <property type="molecule type" value="Genomic_DNA"/>
</dbReference>
<sequence>MQDKILNIVAFDNPYPPNYGGVIDVYYKIKALYEIGFDIHLHCFVKEVPKECIELQLITASVNFYKTEVKWYHLFSSLPISVISRAQKELVDNLVKIDAPILFEGLKTTCLYNDVRLKAKSKYLRYHNIEHNYYKGLALSETNLVKKFLFWIESNRYKKYENTVLGGFKSVLTLSNADDYHVNTIFGNSVLVPVFHGNSSVDECLSEFGEFTLFHGDLKTSDNLKSAFFVIEIFKKIKNRKLVIASSSGKEIITKKIEHLQNIQFIELQTNEQLKELFTNAHICISWSFQKSGTKLKLINTLFQSRHNVINQNITDSQEVIGLCHIVASSSELVETINRLMEMPYAQKELIRRKKVLIEKLNDFQNAKKLVEVID</sequence>
<accession>A0ABW5YP94</accession>
<reference evidence="2" key="1">
    <citation type="journal article" date="2019" name="Int. J. Syst. Evol. Microbiol.">
        <title>The Global Catalogue of Microorganisms (GCM) 10K type strain sequencing project: providing services to taxonomists for standard genome sequencing and annotation.</title>
        <authorList>
            <consortium name="The Broad Institute Genomics Platform"/>
            <consortium name="The Broad Institute Genome Sequencing Center for Infectious Disease"/>
            <person name="Wu L."/>
            <person name="Ma J."/>
        </authorList>
    </citation>
    <scope>NUCLEOTIDE SEQUENCE [LARGE SCALE GENOMIC DNA]</scope>
    <source>
        <strain evidence="2">KCTC 22671</strain>
    </source>
</reference>
<name>A0ABW5YP94_9FLAO</name>
<dbReference type="Gene3D" id="3.40.50.2000">
    <property type="entry name" value="Glycogen Phosphorylase B"/>
    <property type="match status" value="1"/>
</dbReference>
<keyword evidence="2" id="KW-1185">Reference proteome</keyword>
<organism evidence="1 2">
    <name type="scientific">Flavobacterium chuncheonense</name>
    <dbReference type="NCBI Taxonomy" id="2026653"/>
    <lineage>
        <taxon>Bacteria</taxon>
        <taxon>Pseudomonadati</taxon>
        <taxon>Bacteroidota</taxon>
        <taxon>Flavobacteriia</taxon>
        <taxon>Flavobacteriales</taxon>
        <taxon>Flavobacteriaceae</taxon>
        <taxon>Flavobacterium</taxon>
    </lineage>
</organism>
<dbReference type="SUPFAM" id="SSF53756">
    <property type="entry name" value="UDP-Glycosyltransferase/glycogen phosphorylase"/>
    <property type="match status" value="1"/>
</dbReference>
<evidence type="ECO:0008006" key="3">
    <source>
        <dbReference type="Google" id="ProtNLM"/>
    </source>
</evidence>